<keyword evidence="2" id="KW-1185">Reference proteome</keyword>
<dbReference type="RefSeq" id="WP_179753638.1">
    <property type="nucleotide sequence ID" value="NZ_BAAAGN010000011.1"/>
</dbReference>
<dbReference type="PANTHER" id="PTHR34216">
    <property type="match status" value="1"/>
</dbReference>
<protein>
    <recommendedName>
        <fullName evidence="3">Polysaccharide deacetylase</fullName>
    </recommendedName>
</protein>
<dbReference type="InterPro" id="IPR011330">
    <property type="entry name" value="Glyco_hydro/deAcase_b/a-brl"/>
</dbReference>
<gene>
    <name evidence="1" type="ORF">BJ968_003262</name>
</gene>
<accession>A0A7Y9J1Z4</accession>
<dbReference type="EMBL" id="JACCBB010000001">
    <property type="protein sequence ID" value="NYD23722.1"/>
    <property type="molecule type" value="Genomic_DNA"/>
</dbReference>
<dbReference type="AlphaFoldDB" id="A0A7Y9J1Z4"/>
<dbReference type="Gene3D" id="3.20.20.370">
    <property type="entry name" value="Glycoside hydrolase/deacetylase"/>
    <property type="match status" value="1"/>
</dbReference>
<evidence type="ECO:0000313" key="1">
    <source>
        <dbReference type="EMBL" id="NYD23722.1"/>
    </source>
</evidence>
<evidence type="ECO:0000313" key="2">
    <source>
        <dbReference type="Proteomes" id="UP000521922"/>
    </source>
</evidence>
<reference evidence="1 2" key="1">
    <citation type="submission" date="2020-07" db="EMBL/GenBank/DDBJ databases">
        <title>Sequencing the genomes of 1000 actinobacteria strains.</title>
        <authorList>
            <person name="Klenk H.-P."/>
        </authorList>
    </citation>
    <scope>NUCLEOTIDE SEQUENCE [LARGE SCALE GENOMIC DNA]</scope>
    <source>
        <strain evidence="1 2">DSM 7487</strain>
    </source>
</reference>
<dbReference type="Proteomes" id="UP000521922">
    <property type="component" value="Unassembled WGS sequence"/>
</dbReference>
<dbReference type="InterPro" id="IPR051398">
    <property type="entry name" value="Polysacch_Deacetylase"/>
</dbReference>
<dbReference type="PANTHER" id="PTHR34216:SF3">
    <property type="entry name" value="POLY-BETA-1,6-N-ACETYL-D-GLUCOSAMINE N-DEACETYLASE"/>
    <property type="match status" value="1"/>
</dbReference>
<comment type="caution">
    <text evidence="1">The sequence shown here is derived from an EMBL/GenBank/DDBJ whole genome shotgun (WGS) entry which is preliminary data.</text>
</comment>
<proteinExistence type="predicted"/>
<evidence type="ECO:0008006" key="3">
    <source>
        <dbReference type="Google" id="ProtNLM"/>
    </source>
</evidence>
<organism evidence="1 2">
    <name type="scientific">Kineococcus aurantiacus</name>
    <dbReference type="NCBI Taxonomy" id="37633"/>
    <lineage>
        <taxon>Bacteria</taxon>
        <taxon>Bacillati</taxon>
        <taxon>Actinomycetota</taxon>
        <taxon>Actinomycetes</taxon>
        <taxon>Kineosporiales</taxon>
        <taxon>Kineosporiaceae</taxon>
        <taxon>Kineococcus</taxon>
    </lineage>
</organism>
<name>A0A7Y9J1Z4_9ACTN</name>
<sequence length="337" mass="35549">MAPSPTDRETFLRAAAAVAAEDEERAGVATYLALEPAPAAAPARDRAGALLAARVRAAWEVLTAADPDVGVQDVLAALGDLDLRRDPAPVPDRVPARLAAWRPPGTPVAPRAERDAATAAVHDAFVGGRLLRVVNHHDTPASRADAFRADLAWYAERFAPVTAADVHAFLDTGRWPDASRPGVVPAFYDGFASAVHVALPALEEVGLVGWFYPPTDFLDVPAGRQREFARAHGYGVLDEPEGPLAMTWDELAALSARHEVCGHTATHAAAAGVRGAAAVEAEVTGPLRRLTEVIGRVPAAWAWLGGTDHDPAHPADRAVVAAGVRLWTSNTVLRRVG</sequence>
<dbReference type="SUPFAM" id="SSF88713">
    <property type="entry name" value="Glycoside hydrolase/deacetylase"/>
    <property type="match status" value="1"/>
</dbReference>
<dbReference type="GO" id="GO:0005975">
    <property type="term" value="P:carbohydrate metabolic process"/>
    <property type="evidence" value="ECO:0007669"/>
    <property type="project" value="InterPro"/>
</dbReference>